<dbReference type="PANTHER" id="PTHR20986">
    <property type="entry name" value="FMRFAMIDE-RELATED PEPTIDES"/>
    <property type="match status" value="1"/>
</dbReference>
<dbReference type="GO" id="GO:0007218">
    <property type="term" value="P:neuropeptide signaling pathway"/>
    <property type="evidence" value="ECO:0007669"/>
    <property type="project" value="UniProtKB-KW"/>
</dbReference>
<comment type="similarity">
    <text evidence="2">Belongs to the FARP (FMRFamide related peptide) family.</text>
</comment>
<accession>A0A8S1GXC7</accession>
<dbReference type="Proteomes" id="UP000835052">
    <property type="component" value="Unassembled WGS sequence"/>
</dbReference>
<dbReference type="AlphaFoldDB" id="A0A8S1GXC7"/>
<evidence type="ECO:0000256" key="2">
    <source>
        <dbReference type="ARBA" id="ARBA00006356"/>
    </source>
</evidence>
<organism evidence="8 9">
    <name type="scientific">Caenorhabditis auriculariae</name>
    <dbReference type="NCBI Taxonomy" id="2777116"/>
    <lineage>
        <taxon>Eukaryota</taxon>
        <taxon>Metazoa</taxon>
        <taxon>Ecdysozoa</taxon>
        <taxon>Nematoda</taxon>
        <taxon>Chromadorea</taxon>
        <taxon>Rhabditida</taxon>
        <taxon>Rhabditina</taxon>
        <taxon>Rhabditomorpha</taxon>
        <taxon>Rhabditoidea</taxon>
        <taxon>Rhabditidae</taxon>
        <taxon>Peloderinae</taxon>
        <taxon>Caenorhabditis</taxon>
    </lineage>
</organism>
<evidence type="ECO:0000256" key="3">
    <source>
        <dbReference type="ARBA" id="ARBA00022525"/>
    </source>
</evidence>
<evidence type="ECO:0000256" key="4">
    <source>
        <dbReference type="ARBA" id="ARBA00022685"/>
    </source>
</evidence>
<protein>
    <submittedName>
        <fullName evidence="8">Uncharacterized protein</fullName>
    </submittedName>
</protein>
<keyword evidence="5" id="KW-0732">Signal</keyword>
<keyword evidence="9" id="KW-1185">Reference proteome</keyword>
<keyword evidence="4" id="KW-0165">Cleavage on pair of basic residues</keyword>
<keyword evidence="3" id="KW-0964">Secreted</keyword>
<dbReference type="OrthoDB" id="5803720at2759"/>
<comment type="caution">
    <text evidence="8">The sequence shown here is derived from an EMBL/GenBank/DDBJ whole genome shotgun (WGS) entry which is preliminary data.</text>
</comment>
<dbReference type="InterPro" id="IPR002544">
    <property type="entry name" value="FMRFamid-related_peptide-like"/>
</dbReference>
<name>A0A8S1GXC7_9PELO</name>
<comment type="subcellular location">
    <subcellularLocation>
        <location evidence="1">Secreted</location>
    </subcellularLocation>
</comment>
<dbReference type="InterPro" id="IPR051041">
    <property type="entry name" value="FMRFamide-related_np"/>
</dbReference>
<dbReference type="PANTHER" id="PTHR20986:SF21">
    <property type="entry name" value="FMRFAMIDE-LIKE NEUROPEPTIDES 14"/>
    <property type="match status" value="1"/>
</dbReference>
<keyword evidence="7" id="KW-0527">Neuropeptide</keyword>
<reference evidence="8" key="1">
    <citation type="submission" date="2020-10" db="EMBL/GenBank/DDBJ databases">
        <authorList>
            <person name="Kikuchi T."/>
        </authorList>
    </citation>
    <scope>NUCLEOTIDE SEQUENCE</scope>
    <source>
        <strain evidence="8">NKZ352</strain>
    </source>
</reference>
<evidence type="ECO:0000256" key="1">
    <source>
        <dbReference type="ARBA" id="ARBA00004613"/>
    </source>
</evidence>
<evidence type="ECO:0000313" key="9">
    <source>
        <dbReference type="Proteomes" id="UP000835052"/>
    </source>
</evidence>
<proteinExistence type="inferred from homology"/>
<dbReference type="EMBL" id="CAJGYM010000007">
    <property type="protein sequence ID" value="CAD6188077.1"/>
    <property type="molecule type" value="Genomic_DNA"/>
</dbReference>
<gene>
    <name evidence="8" type="ORF">CAUJ_LOCUS3996</name>
</gene>
<evidence type="ECO:0000256" key="5">
    <source>
        <dbReference type="ARBA" id="ARBA00022729"/>
    </source>
</evidence>
<evidence type="ECO:0000313" key="8">
    <source>
        <dbReference type="EMBL" id="CAD6188077.1"/>
    </source>
</evidence>
<dbReference type="Pfam" id="PF01581">
    <property type="entry name" value="FARP"/>
    <property type="match status" value="4"/>
</dbReference>
<dbReference type="GO" id="GO:0005576">
    <property type="term" value="C:extracellular region"/>
    <property type="evidence" value="ECO:0007669"/>
    <property type="project" value="UniProtKB-SubCell"/>
</dbReference>
<keyword evidence="6" id="KW-0027">Amidation</keyword>
<evidence type="ECO:0000256" key="7">
    <source>
        <dbReference type="ARBA" id="ARBA00023320"/>
    </source>
</evidence>
<evidence type="ECO:0000256" key="6">
    <source>
        <dbReference type="ARBA" id="ARBA00022815"/>
    </source>
</evidence>
<sequence>MLILAGLFWLPVRIHQWHDINKDCEAAIRGYGRSLTDRGRLRPPAAHNMMCVPSAWLLAVGLAVVVAQDAAPKDCQSILANDGDQQDILLCQLSESSTLLAQLGALVSEGMERLIQNRGIALPEEPAAIDGSENGMEKRKHEYLRFGKRKHEYLRFGKRKHEYLRFGKRKHEYLRFGRK</sequence>